<dbReference type="Proteomes" id="UP000002899">
    <property type="component" value="Chromosome I"/>
</dbReference>
<feature type="transmembrane region" description="Helical" evidence="2">
    <location>
        <begin position="384"/>
        <end position="402"/>
    </location>
</feature>
<keyword evidence="2" id="KW-1133">Transmembrane helix</keyword>
<reference evidence="3 4" key="2">
    <citation type="journal article" date="2013" name="PLoS ONE">
        <title>Whole genome mapping and re-organization of the nuclear and mitochondrial genomes of Babesia microti isolates.</title>
        <authorList>
            <person name="Cornillot E."/>
            <person name="Dassouli A."/>
            <person name="Garg A."/>
            <person name="Pachikara N."/>
            <person name="Randazzo S."/>
            <person name="Depoix D."/>
            <person name="Carcy B."/>
            <person name="Delbecq S."/>
            <person name="Frutos R."/>
            <person name="Silva J.C."/>
            <person name="Sutton R."/>
            <person name="Krause P.J."/>
            <person name="Mamoun C.B."/>
        </authorList>
    </citation>
    <scope>NUCLEOTIDE SEQUENCE [LARGE SCALE GENOMIC DNA]</scope>
    <source>
        <strain evidence="3 4">RI</strain>
    </source>
</reference>
<evidence type="ECO:0000313" key="4">
    <source>
        <dbReference type="Proteomes" id="UP000002899"/>
    </source>
</evidence>
<reference evidence="3 4" key="1">
    <citation type="journal article" date="2012" name="Nucleic Acids Res.">
        <title>Sequencing of the smallest Apicomplexan genome from the human pathogen Babesia microti.</title>
        <authorList>
            <person name="Cornillot E."/>
            <person name="Hadj-Kaddour K."/>
            <person name="Dassouli A."/>
            <person name="Noel B."/>
            <person name="Ranwez V."/>
            <person name="Vacherie B."/>
            <person name="Augagneur Y."/>
            <person name="Bres V."/>
            <person name="Duclos A."/>
            <person name="Randazzo S."/>
            <person name="Carcy B."/>
            <person name="Debierre-Grockiego F."/>
            <person name="Delbecq S."/>
            <person name="Moubri-Menage K."/>
            <person name="Shams-Eldin H."/>
            <person name="Usmani-Brown S."/>
            <person name="Bringaud F."/>
            <person name="Wincker P."/>
            <person name="Vivares C.P."/>
            <person name="Schwarz R.T."/>
            <person name="Schetters T.P."/>
            <person name="Krause P.J."/>
            <person name="Gorenflot A."/>
            <person name="Berry V."/>
            <person name="Barbe V."/>
            <person name="Ben Mamoun C."/>
        </authorList>
    </citation>
    <scope>NUCLEOTIDE SEQUENCE [LARGE SCALE GENOMIC DNA]</scope>
    <source>
        <strain evidence="3 4">RI</strain>
    </source>
</reference>
<proteinExistence type="predicted"/>
<protein>
    <submittedName>
        <fullName evidence="3">Uncharacterized protein</fullName>
    </submittedName>
</protein>
<organism evidence="3 4">
    <name type="scientific">Babesia microti (strain RI)</name>
    <dbReference type="NCBI Taxonomy" id="1133968"/>
    <lineage>
        <taxon>Eukaryota</taxon>
        <taxon>Sar</taxon>
        <taxon>Alveolata</taxon>
        <taxon>Apicomplexa</taxon>
        <taxon>Aconoidasida</taxon>
        <taxon>Piroplasmida</taxon>
        <taxon>Babesiidae</taxon>
        <taxon>Babesia</taxon>
    </lineage>
</organism>
<keyword evidence="2" id="KW-0472">Membrane</keyword>
<evidence type="ECO:0000256" key="2">
    <source>
        <dbReference type="SAM" id="Phobius"/>
    </source>
</evidence>
<dbReference type="RefSeq" id="XP_012647323.1">
    <property type="nucleotide sequence ID" value="XM_012791869.1"/>
</dbReference>
<feature type="coiled-coil region" evidence="1">
    <location>
        <begin position="36"/>
        <end position="63"/>
    </location>
</feature>
<dbReference type="AlphaFoldDB" id="I7J884"/>
<dbReference type="VEuPathDB" id="PiroplasmaDB:BMR1_01G01240"/>
<evidence type="ECO:0000313" key="3">
    <source>
        <dbReference type="EMBL" id="CCF72714.1"/>
    </source>
</evidence>
<evidence type="ECO:0000256" key="1">
    <source>
        <dbReference type="SAM" id="Coils"/>
    </source>
</evidence>
<feature type="transmembrane region" description="Helical" evidence="2">
    <location>
        <begin position="284"/>
        <end position="304"/>
    </location>
</feature>
<gene>
    <name evidence="3" type="ORF">BMR1_01G01240</name>
</gene>
<dbReference type="GeneID" id="24423328"/>
<keyword evidence="1" id="KW-0175">Coiled coil</keyword>
<reference evidence="3 4" key="3">
    <citation type="journal article" date="2016" name="Sci. Rep.">
        <title>Genome-wide diversity and gene expression profiling of Babesia microti isolates identify polymorphic genes that mediate host-pathogen interactions.</title>
        <authorList>
            <person name="Silva J.C."/>
            <person name="Cornillot E."/>
            <person name="McCracken C."/>
            <person name="Usmani-Brown S."/>
            <person name="Dwivedi A."/>
            <person name="Ifeonu O.O."/>
            <person name="Crabtree J."/>
            <person name="Gotia H.T."/>
            <person name="Virji A.Z."/>
            <person name="Reynes C."/>
            <person name="Colinge J."/>
            <person name="Kumar V."/>
            <person name="Lawres L."/>
            <person name="Pazzi J.E."/>
            <person name="Pablo J.V."/>
            <person name="Hung C."/>
            <person name="Brancato J."/>
            <person name="Kumari P."/>
            <person name="Orvis J."/>
            <person name="Tretina K."/>
            <person name="Chibucos M."/>
            <person name="Ott S."/>
            <person name="Sadzewicz L."/>
            <person name="Sengamalay N."/>
            <person name="Shetty A.C."/>
            <person name="Su Q."/>
            <person name="Tallon L."/>
            <person name="Fraser C.M."/>
            <person name="Frutos R."/>
            <person name="Molina D.M."/>
            <person name="Krause P.J."/>
            <person name="Ben Mamoun C."/>
        </authorList>
    </citation>
    <scope>NUCLEOTIDE SEQUENCE [LARGE SCALE GENOMIC DNA]</scope>
    <source>
        <strain evidence="3 4">RI</strain>
    </source>
</reference>
<accession>I7J884</accession>
<dbReference type="EMBL" id="FO082871">
    <property type="protein sequence ID" value="CCF72714.1"/>
    <property type="molecule type" value="Genomic_DNA"/>
</dbReference>
<keyword evidence="2" id="KW-0812">Transmembrane</keyword>
<name>I7J884_BABMR</name>
<dbReference type="KEGG" id="bmic:BMR1_01G01240"/>
<keyword evidence="4" id="KW-1185">Reference proteome</keyword>
<sequence>MRSIHRQIILFAVFFTCIIYNSWVCCDGAVYSQAEYDKLLDRIRSLEMELEKLHLNLEICNMRLSSVVDHAAANGSVGKARGKIAVSSTQTTNTYLSIMFNILKIIYRTPFMTLRKRSPSYCELESLFGFIFLRLLPKFLLHKAQLILKLISKLIAFIALVIDATLIEIFQNFQAALNLYLNDALRKFYNFSYLSNLYICMDLTKLSECCFDANSKLTIALKTKVICPGFLTPNQKINGSTMHKLLQTIKSMRDHFKWVFYKWNELAMVKWRLILMLIDISIEYFIYITICTIYLMIFSVKYLIESVSRVLSCDTNLFEIYHNLRSWISNFHIEKFIIHCTQNIVVHNLVVKWLERALDTLFKMGMEANPEFALIAPECINDRIILVISFMALTYGILNYSIKFVKSLYKFVSDVLMGKVSFFNTKPLKLKYRNFYRNKLPILPTNLHGLPRRKYVQSSLTIKQD</sequence>